<protein>
    <submittedName>
        <fullName evidence="2">Uncharacterized protein</fullName>
    </submittedName>
</protein>
<dbReference type="AlphaFoldDB" id="A0AAV4AN15"/>
<organism evidence="2 3">
    <name type="scientific">Plakobranchus ocellatus</name>
    <dbReference type="NCBI Taxonomy" id="259542"/>
    <lineage>
        <taxon>Eukaryota</taxon>
        <taxon>Metazoa</taxon>
        <taxon>Spiralia</taxon>
        <taxon>Lophotrochozoa</taxon>
        <taxon>Mollusca</taxon>
        <taxon>Gastropoda</taxon>
        <taxon>Heterobranchia</taxon>
        <taxon>Euthyneura</taxon>
        <taxon>Panpulmonata</taxon>
        <taxon>Sacoglossa</taxon>
        <taxon>Placobranchoidea</taxon>
        <taxon>Plakobranchidae</taxon>
        <taxon>Plakobranchus</taxon>
    </lineage>
</organism>
<evidence type="ECO:0000313" key="3">
    <source>
        <dbReference type="Proteomes" id="UP000735302"/>
    </source>
</evidence>
<keyword evidence="3" id="KW-1185">Reference proteome</keyword>
<proteinExistence type="predicted"/>
<reference evidence="2 3" key="1">
    <citation type="journal article" date="2021" name="Elife">
        <title>Chloroplast acquisition without the gene transfer in kleptoplastic sea slugs, Plakobranchus ocellatus.</title>
        <authorList>
            <person name="Maeda T."/>
            <person name="Takahashi S."/>
            <person name="Yoshida T."/>
            <person name="Shimamura S."/>
            <person name="Takaki Y."/>
            <person name="Nagai Y."/>
            <person name="Toyoda A."/>
            <person name="Suzuki Y."/>
            <person name="Arimoto A."/>
            <person name="Ishii H."/>
            <person name="Satoh N."/>
            <person name="Nishiyama T."/>
            <person name="Hasebe M."/>
            <person name="Maruyama T."/>
            <person name="Minagawa J."/>
            <person name="Obokata J."/>
            <person name="Shigenobu S."/>
        </authorList>
    </citation>
    <scope>NUCLEOTIDE SEQUENCE [LARGE SCALE GENOMIC DNA]</scope>
</reference>
<gene>
    <name evidence="2" type="ORF">PoB_003519800</name>
</gene>
<feature type="region of interest" description="Disordered" evidence="1">
    <location>
        <begin position="1"/>
        <end position="39"/>
    </location>
</feature>
<name>A0AAV4AN15_9GAST</name>
<dbReference type="Proteomes" id="UP000735302">
    <property type="component" value="Unassembled WGS sequence"/>
</dbReference>
<evidence type="ECO:0000313" key="2">
    <source>
        <dbReference type="EMBL" id="GFO08693.1"/>
    </source>
</evidence>
<accession>A0AAV4AN15</accession>
<evidence type="ECO:0000256" key="1">
    <source>
        <dbReference type="SAM" id="MobiDB-lite"/>
    </source>
</evidence>
<dbReference type="EMBL" id="BLXT01003974">
    <property type="protein sequence ID" value="GFO08693.1"/>
    <property type="molecule type" value="Genomic_DNA"/>
</dbReference>
<sequence>MTKRSDESENGEESNYESPQNALDAKSNQDPAPRSPMLGPSMVPTFRFRMLYIQGTVSFLLVSPSKPRTRIRRNEMCHSTAFCIMTFYHAADGAQPSIACPGIRKDLPSRLNSSSPTSELLYVT</sequence>
<comment type="caution">
    <text evidence="2">The sequence shown here is derived from an EMBL/GenBank/DDBJ whole genome shotgun (WGS) entry which is preliminary data.</text>
</comment>